<dbReference type="Proteomes" id="UP000318370">
    <property type="component" value="Unassembled WGS sequence"/>
</dbReference>
<dbReference type="EMBL" id="CABGGS010000044">
    <property type="protein sequence ID" value="VUS80579.1"/>
    <property type="molecule type" value="Genomic_DNA"/>
</dbReference>
<reference evidence="3 4" key="1">
    <citation type="submission" date="2019-07" db="EMBL/GenBank/DDBJ databases">
        <authorList>
            <person name="Brisse S."/>
            <person name="Rodrigues C."/>
            <person name="Thorpe H."/>
        </authorList>
    </citation>
    <scope>NUCLEOTIDE SEQUENCE [LARGE SCALE GENOMIC DNA]</scope>
    <source>
        <strain evidence="1">SB6408</strain>
        <strain evidence="2">SB6411</strain>
    </source>
</reference>
<organism evidence="1 4">
    <name type="scientific">Klebsiella spallanzanii</name>
    <dbReference type="NCBI Taxonomy" id="2587528"/>
    <lineage>
        <taxon>Bacteria</taxon>
        <taxon>Pseudomonadati</taxon>
        <taxon>Pseudomonadota</taxon>
        <taxon>Gammaproteobacteria</taxon>
        <taxon>Enterobacterales</taxon>
        <taxon>Enterobacteriaceae</taxon>
        <taxon>Klebsiella/Raoultella group</taxon>
        <taxon>Klebsiella</taxon>
    </lineage>
</organism>
<evidence type="ECO:0000313" key="3">
    <source>
        <dbReference type="Proteomes" id="UP000317652"/>
    </source>
</evidence>
<keyword evidence="3" id="KW-1185">Reference proteome</keyword>
<dbReference type="Proteomes" id="UP000317652">
    <property type="component" value="Unassembled WGS sequence"/>
</dbReference>
<evidence type="ECO:0000313" key="1">
    <source>
        <dbReference type="EMBL" id="VUS62197.1"/>
    </source>
</evidence>
<proteinExistence type="predicted"/>
<accession>A0A564K0V8</accession>
<dbReference type="AlphaFoldDB" id="A0A564K0V8"/>
<evidence type="ECO:0000313" key="4">
    <source>
        <dbReference type="Proteomes" id="UP000318370"/>
    </source>
</evidence>
<name>A0A564K0V8_9ENTR</name>
<gene>
    <name evidence="1" type="ORF">SB6408_00633</name>
    <name evidence="2" type="ORF">SB6411_02932</name>
</gene>
<sequence>MKTVIVIKMQNVGVSDESLIQRKKNVKSAINFIRLYLITLFQKPN</sequence>
<dbReference type="EMBL" id="CABGHF010000012">
    <property type="protein sequence ID" value="VUS62197.1"/>
    <property type="molecule type" value="Genomic_DNA"/>
</dbReference>
<protein>
    <submittedName>
        <fullName evidence="1">Uncharacterized protein</fullName>
    </submittedName>
</protein>
<evidence type="ECO:0000313" key="2">
    <source>
        <dbReference type="EMBL" id="VUS80579.1"/>
    </source>
</evidence>